<dbReference type="SMR" id="A0A015M195"/>
<dbReference type="GO" id="GO:0016020">
    <property type="term" value="C:membrane"/>
    <property type="evidence" value="ECO:0007669"/>
    <property type="project" value="UniProtKB-SubCell"/>
</dbReference>
<evidence type="ECO:0000256" key="4">
    <source>
        <dbReference type="ARBA" id="ARBA00044881"/>
    </source>
</evidence>
<dbReference type="InterPro" id="IPR036259">
    <property type="entry name" value="MFS_trans_sf"/>
</dbReference>
<evidence type="ECO:0000256" key="3">
    <source>
        <dbReference type="ARBA" id="ARBA00044878"/>
    </source>
</evidence>
<organism evidence="22 23">
    <name type="scientific">Rhizophagus irregularis (strain DAOM 197198w)</name>
    <name type="common">Glomus intraradices</name>
    <dbReference type="NCBI Taxonomy" id="1432141"/>
    <lineage>
        <taxon>Eukaryota</taxon>
        <taxon>Fungi</taxon>
        <taxon>Fungi incertae sedis</taxon>
        <taxon>Mucoromycota</taxon>
        <taxon>Glomeromycotina</taxon>
        <taxon>Glomeromycetes</taxon>
        <taxon>Glomerales</taxon>
        <taxon>Glomeraceae</taxon>
        <taxon>Rhizophagus</taxon>
    </lineage>
</organism>
<keyword evidence="23" id="KW-1185">Reference proteome</keyword>
<evidence type="ECO:0000259" key="21">
    <source>
        <dbReference type="PROSITE" id="PS50850"/>
    </source>
</evidence>
<comment type="catalytic activity">
    <reaction evidence="5">
        <text>L-alpha-aminoacyl-L-histidine(out) = L-alpha-aminoacyl-L-histidine(in)</text>
        <dbReference type="Rhea" id="RHEA:79375"/>
        <dbReference type="ChEBI" id="CHEBI:229967"/>
    </reaction>
</comment>
<comment type="catalytic activity">
    <reaction evidence="7">
        <text>L-alpha-aminoacyl-L-lysine(out) = L-alpha-aminoacyl-L-lysine(in)</text>
        <dbReference type="Rhea" id="RHEA:79383"/>
        <dbReference type="ChEBI" id="CHEBI:229966"/>
    </reaction>
</comment>
<feature type="compositionally biased region" description="Low complexity" evidence="19">
    <location>
        <begin position="1"/>
        <end position="10"/>
    </location>
</feature>
<dbReference type="OrthoDB" id="424834at2759"/>
<feature type="transmembrane region" description="Helical" evidence="20">
    <location>
        <begin position="328"/>
        <end position="346"/>
    </location>
</feature>
<dbReference type="AlphaFoldDB" id="A0A015M195"/>
<comment type="subunit">
    <text evidence="18">Homodimer. Interacts with lysosomal protein GLMP (via lumenal domain); the interaction starts while both proteins are still in the endoplasmic reticulum and is required for stabilization of MFSD1 in lysosomes but has no direct effect on its targeting to lysosomes or transporter activity.</text>
</comment>
<feature type="transmembrane region" description="Helical" evidence="20">
    <location>
        <begin position="147"/>
        <end position="167"/>
    </location>
</feature>
<evidence type="ECO:0000256" key="16">
    <source>
        <dbReference type="ARBA" id="ARBA00045018"/>
    </source>
</evidence>
<evidence type="ECO:0000313" key="22">
    <source>
        <dbReference type="EMBL" id="EXX60613.1"/>
    </source>
</evidence>
<evidence type="ECO:0000256" key="20">
    <source>
        <dbReference type="SAM" id="Phobius"/>
    </source>
</evidence>
<dbReference type="PANTHER" id="PTHR23512">
    <property type="entry name" value="MAJOR FACILITATOR SUPERFAMILY DOMAIN-CONTAINING PROTEIN 1"/>
    <property type="match status" value="1"/>
</dbReference>
<feature type="transmembrane region" description="Helical" evidence="20">
    <location>
        <begin position="352"/>
        <end position="373"/>
    </location>
</feature>
<evidence type="ECO:0000256" key="18">
    <source>
        <dbReference type="ARBA" id="ARBA00046376"/>
    </source>
</evidence>
<comment type="catalytic activity">
    <reaction evidence="2">
        <text>L-lysyl-L-alanine(out) = L-lysyl-L-alanine(in)</text>
        <dbReference type="Rhea" id="RHEA:79399"/>
        <dbReference type="ChEBI" id="CHEBI:229954"/>
    </reaction>
</comment>
<comment type="function">
    <text evidence="17">Lysosomal dipeptide uniporter that selectively exports lysine, arginine or histidine-containing dipeptides with a net positive charge from the lysosome lumen into the cytosol. Could play a role in a specific type of protein O-glycosylation indirectly regulating macrophages migration and tissue invasion. Also essential for liver homeostasis.</text>
</comment>
<evidence type="ECO:0000256" key="9">
    <source>
        <dbReference type="ARBA" id="ARBA00044899"/>
    </source>
</evidence>
<dbReference type="InterPro" id="IPR020846">
    <property type="entry name" value="MFS_dom"/>
</dbReference>
<comment type="catalytic activity">
    <reaction evidence="8">
        <text>L-aspartyl-L-lysine(out) = L-aspartyl-L-lysine(in)</text>
        <dbReference type="Rhea" id="RHEA:79411"/>
        <dbReference type="ChEBI" id="CHEBI:229953"/>
    </reaction>
</comment>
<comment type="catalytic activity">
    <reaction evidence="3">
        <text>L-histidyl-glycine(out) = L-histidyl-glycine(in)</text>
        <dbReference type="Rhea" id="RHEA:79395"/>
        <dbReference type="ChEBI" id="CHEBI:229957"/>
    </reaction>
</comment>
<feature type="transmembrane region" description="Helical" evidence="20">
    <location>
        <begin position="84"/>
        <end position="106"/>
    </location>
</feature>
<comment type="catalytic activity">
    <reaction evidence="14">
        <text>L-lysyl-glycine(out) = L-lysyl-glycine(in)</text>
        <dbReference type="Rhea" id="RHEA:79407"/>
        <dbReference type="ChEBI" id="CHEBI:191202"/>
    </reaction>
</comment>
<name>A0A015M195_RHIIW</name>
<evidence type="ECO:0000313" key="23">
    <source>
        <dbReference type="Proteomes" id="UP000022910"/>
    </source>
</evidence>
<evidence type="ECO:0000256" key="11">
    <source>
        <dbReference type="ARBA" id="ARBA00044903"/>
    </source>
</evidence>
<reference evidence="22 23" key="1">
    <citation type="submission" date="2014-02" db="EMBL/GenBank/DDBJ databases">
        <title>Single nucleus genome sequencing reveals high similarity among nuclei of an endomycorrhizal fungus.</title>
        <authorList>
            <person name="Lin K."/>
            <person name="Geurts R."/>
            <person name="Zhang Z."/>
            <person name="Limpens E."/>
            <person name="Saunders D.G."/>
            <person name="Mu D."/>
            <person name="Pang E."/>
            <person name="Cao H."/>
            <person name="Cha H."/>
            <person name="Lin T."/>
            <person name="Zhou Q."/>
            <person name="Shang Y."/>
            <person name="Li Y."/>
            <person name="Ivanov S."/>
            <person name="Sharma T."/>
            <person name="Velzen R.V."/>
            <person name="Ruijter N.D."/>
            <person name="Aanen D.K."/>
            <person name="Win J."/>
            <person name="Kamoun S."/>
            <person name="Bisseling T."/>
            <person name="Huang S."/>
        </authorList>
    </citation>
    <scope>NUCLEOTIDE SEQUENCE [LARGE SCALE GENOMIC DNA]</scope>
    <source>
        <strain evidence="23">DAOM197198w</strain>
    </source>
</reference>
<feature type="transmembrane region" description="Helical" evidence="20">
    <location>
        <begin position="206"/>
        <end position="228"/>
    </location>
</feature>
<comment type="catalytic activity">
    <reaction evidence="13">
        <text>L-alanyl-L-lysine(out) = L-alanyl-L-lysine(in)</text>
        <dbReference type="Rhea" id="RHEA:79415"/>
        <dbReference type="ChEBI" id="CHEBI:192470"/>
    </reaction>
</comment>
<gene>
    <name evidence="22" type="ORF">RirG_178390</name>
</gene>
<comment type="subcellular location">
    <subcellularLocation>
        <location evidence="1">Membrane</location>
        <topology evidence="1">Multi-pass membrane protein</topology>
    </subcellularLocation>
</comment>
<dbReference type="EMBL" id="JEMT01025882">
    <property type="protein sequence ID" value="EXX60613.1"/>
    <property type="molecule type" value="Genomic_DNA"/>
</dbReference>
<evidence type="ECO:0000256" key="7">
    <source>
        <dbReference type="ARBA" id="ARBA00044893"/>
    </source>
</evidence>
<evidence type="ECO:0000256" key="5">
    <source>
        <dbReference type="ARBA" id="ARBA00044884"/>
    </source>
</evidence>
<dbReference type="Gene3D" id="1.20.1250.20">
    <property type="entry name" value="MFS general substrate transporter like domains"/>
    <property type="match status" value="2"/>
</dbReference>
<dbReference type="SUPFAM" id="SSF103473">
    <property type="entry name" value="MFS general substrate transporter"/>
    <property type="match status" value="1"/>
</dbReference>
<dbReference type="GO" id="GO:0022857">
    <property type="term" value="F:transmembrane transporter activity"/>
    <property type="evidence" value="ECO:0007669"/>
    <property type="project" value="InterPro"/>
</dbReference>
<evidence type="ECO:0000256" key="13">
    <source>
        <dbReference type="ARBA" id="ARBA00044919"/>
    </source>
</evidence>
<dbReference type="Pfam" id="PF07690">
    <property type="entry name" value="MFS_1"/>
    <property type="match status" value="1"/>
</dbReference>
<keyword evidence="20" id="KW-0472">Membrane</keyword>
<feature type="region of interest" description="Disordered" evidence="19">
    <location>
        <begin position="1"/>
        <end position="24"/>
    </location>
</feature>
<feature type="transmembrane region" description="Helical" evidence="20">
    <location>
        <begin position="297"/>
        <end position="316"/>
    </location>
</feature>
<dbReference type="HOGENOM" id="CLU_030987_0_0_1"/>
<feature type="compositionally biased region" description="Basic and acidic residues" evidence="19">
    <location>
        <begin position="12"/>
        <end position="24"/>
    </location>
</feature>
<feature type="transmembrane region" description="Helical" evidence="20">
    <location>
        <begin position="112"/>
        <end position="135"/>
    </location>
</feature>
<comment type="catalytic activity">
    <reaction evidence="4">
        <text>L-alpha-aminoacyl-L-arginine(out) = L-alpha-aminoacyl-L-arginine(in)</text>
        <dbReference type="Rhea" id="RHEA:79367"/>
        <dbReference type="ChEBI" id="CHEBI:229968"/>
    </reaction>
</comment>
<comment type="catalytic activity">
    <reaction evidence="11">
        <text>L-arginyl-glycine(out) = L-arginyl-glycine(in)</text>
        <dbReference type="Rhea" id="RHEA:79391"/>
        <dbReference type="ChEBI" id="CHEBI:229955"/>
    </reaction>
</comment>
<evidence type="ECO:0000256" key="10">
    <source>
        <dbReference type="ARBA" id="ARBA00044900"/>
    </source>
</evidence>
<feature type="transmembrane region" description="Helical" evidence="20">
    <location>
        <begin position="478"/>
        <end position="499"/>
    </location>
</feature>
<evidence type="ECO:0000256" key="12">
    <source>
        <dbReference type="ARBA" id="ARBA00044912"/>
    </source>
</evidence>
<evidence type="ECO:0000256" key="14">
    <source>
        <dbReference type="ARBA" id="ARBA00044924"/>
    </source>
</evidence>
<protein>
    <recommendedName>
        <fullName evidence="15">Lysosomal dipeptide transporter MFSD1</fullName>
    </recommendedName>
    <alternativeName>
        <fullName evidence="16">Major facilitator superfamily domain-containing protein 1</fullName>
    </alternativeName>
</protein>
<evidence type="ECO:0000256" key="17">
    <source>
        <dbReference type="ARBA" id="ARBA00045709"/>
    </source>
</evidence>
<comment type="catalytic activity">
    <reaction evidence="6">
        <text>L-lysyl-L-alpha-amino acid(out) = L-lysyl-L-alpha-amino acid(in)</text>
        <dbReference type="Rhea" id="RHEA:79387"/>
        <dbReference type="ChEBI" id="CHEBI:229965"/>
    </reaction>
</comment>
<comment type="caution">
    <text evidence="22">The sequence shown here is derived from an EMBL/GenBank/DDBJ whole genome shotgun (WGS) entry which is preliminary data.</text>
</comment>
<accession>A0A015M195</accession>
<feature type="domain" description="Major facilitator superfamily (MFS) profile" evidence="21">
    <location>
        <begin position="46"/>
        <end position="446"/>
    </location>
</feature>
<keyword evidence="20" id="KW-1133">Transmembrane helix</keyword>
<proteinExistence type="predicted"/>
<evidence type="ECO:0000256" key="15">
    <source>
        <dbReference type="ARBA" id="ARBA00044985"/>
    </source>
</evidence>
<evidence type="ECO:0000256" key="19">
    <source>
        <dbReference type="SAM" id="MobiDB-lite"/>
    </source>
</evidence>
<feature type="transmembrane region" description="Helical" evidence="20">
    <location>
        <begin position="255"/>
        <end position="277"/>
    </location>
</feature>
<sequence length="500" mass="55965">MATRSSLSSELPEERRISIDSKHEDNDKASLEEVTYEEERPWKYKLIALLCVLSLAVGSHYAAHTLDALKSIVKTELGISNSKYGIIQSAVSLVNTILPIFGGIFIDIFGTWIGSILATSLIAVGNIFVALSANLRSFAMMVIGRTLYGIGSGTIVIVQTAILSHWFKGKGLAIAVGTQIAVSRLASFLSNLTVVPIWESTGFYGWALWFSALLCVISLIINIIYIFLMKMLHDELSRHEMKKIKQKKKFSPKKLLVFPNIFWIFVLLEFGLGSAWTSFLHTQTELIKVRWNSTDKYAAFASSIAQFLPIFVSPFLGHFLDRFGNRSLTLIMSSIFLTISMCLLGFVELTPIVIIMGTICFSISLSLGPVVLLSSIPIIMPLDYVGTALGIDKSSSNIGSTIYDILVGILQDKDGGKYGMVMRFYLGNSVCVIFISILLYFVSKNWRNGILDMKEDERKRKRAIVKVKDYNKPIKMNYFYIAIFIALLITSWVLFFNYIN</sequence>
<evidence type="ECO:0000256" key="2">
    <source>
        <dbReference type="ARBA" id="ARBA00044876"/>
    </source>
</evidence>
<feature type="transmembrane region" description="Helical" evidence="20">
    <location>
        <begin position="46"/>
        <end position="63"/>
    </location>
</feature>
<feature type="transmembrane region" description="Helical" evidence="20">
    <location>
        <begin position="424"/>
        <end position="443"/>
    </location>
</feature>
<dbReference type="Proteomes" id="UP000022910">
    <property type="component" value="Unassembled WGS sequence"/>
</dbReference>
<dbReference type="STRING" id="1432141.A0A015M195"/>
<evidence type="ECO:0000256" key="1">
    <source>
        <dbReference type="ARBA" id="ARBA00004141"/>
    </source>
</evidence>
<comment type="catalytic activity">
    <reaction evidence="10">
        <text>L-lysyl-L-lysine(out) = L-lysyl-L-lysine(in)</text>
        <dbReference type="Rhea" id="RHEA:79403"/>
        <dbReference type="ChEBI" id="CHEBI:229956"/>
    </reaction>
</comment>
<evidence type="ECO:0000256" key="6">
    <source>
        <dbReference type="ARBA" id="ARBA00044891"/>
    </source>
</evidence>
<comment type="catalytic activity">
    <reaction evidence="9">
        <text>L-arginyl-L-alpha-amino acid(out) = L-arginyl-L-alpha-amino acid(in)</text>
        <dbReference type="Rhea" id="RHEA:79371"/>
        <dbReference type="ChEBI" id="CHEBI:84315"/>
    </reaction>
</comment>
<evidence type="ECO:0000256" key="8">
    <source>
        <dbReference type="ARBA" id="ARBA00044898"/>
    </source>
</evidence>
<keyword evidence="20" id="KW-0812">Transmembrane</keyword>
<dbReference type="PROSITE" id="PS50850">
    <property type="entry name" value="MFS"/>
    <property type="match status" value="1"/>
</dbReference>
<dbReference type="InterPro" id="IPR011701">
    <property type="entry name" value="MFS"/>
</dbReference>
<dbReference type="OMA" id="IWAPFTH"/>
<comment type="catalytic activity">
    <reaction evidence="12">
        <text>L-histidyl-L-alpha-amino acid(out) = L-histidyl-L-alpha-amino acid(in)</text>
        <dbReference type="Rhea" id="RHEA:79379"/>
        <dbReference type="ChEBI" id="CHEBI:229964"/>
    </reaction>
</comment>
<dbReference type="PANTHER" id="PTHR23512:SF12">
    <property type="entry name" value="TRANSPORTER, PUTATIVE (AFU_ORTHOLOGUE AFUA_4G00260)-RELATED"/>
    <property type="match status" value="1"/>
</dbReference>
<dbReference type="InterPro" id="IPR052187">
    <property type="entry name" value="MFSD1"/>
</dbReference>